<feature type="region of interest" description="Disordered" evidence="2">
    <location>
        <begin position="1"/>
        <end position="30"/>
    </location>
</feature>
<feature type="domain" description="PLAT" evidence="3">
    <location>
        <begin position="278"/>
        <end position="396"/>
    </location>
</feature>
<evidence type="ECO:0000313" key="7">
    <source>
        <dbReference type="Proteomes" id="UP000663870"/>
    </source>
</evidence>
<comment type="caution">
    <text evidence="1">Lacks conserved residue(s) required for the propagation of feature annotation.</text>
</comment>
<evidence type="ECO:0000313" key="6">
    <source>
        <dbReference type="Proteomes" id="UP000663854"/>
    </source>
</evidence>
<organism evidence="4 6">
    <name type="scientific">Rotaria sordida</name>
    <dbReference type="NCBI Taxonomy" id="392033"/>
    <lineage>
        <taxon>Eukaryota</taxon>
        <taxon>Metazoa</taxon>
        <taxon>Spiralia</taxon>
        <taxon>Gnathifera</taxon>
        <taxon>Rotifera</taxon>
        <taxon>Eurotatoria</taxon>
        <taxon>Bdelloidea</taxon>
        <taxon>Philodinida</taxon>
        <taxon>Philodinidae</taxon>
        <taxon>Rotaria</taxon>
    </lineage>
</organism>
<feature type="region of interest" description="Disordered" evidence="2">
    <location>
        <begin position="1037"/>
        <end position="1074"/>
    </location>
</feature>
<dbReference type="PANTHER" id="PTHR45901:SF3">
    <property type="entry name" value="LIPOXYGENASE HOMOLOGY DOMAIN-CONTAINING PROTEIN 1"/>
    <property type="match status" value="1"/>
</dbReference>
<feature type="domain" description="PLAT" evidence="3">
    <location>
        <begin position="157"/>
        <end position="270"/>
    </location>
</feature>
<dbReference type="InterPro" id="IPR036392">
    <property type="entry name" value="PLAT/LH2_dom_sf"/>
</dbReference>
<dbReference type="Proteomes" id="UP000663870">
    <property type="component" value="Unassembled WGS sequence"/>
</dbReference>
<dbReference type="Gene3D" id="2.60.60.20">
    <property type="entry name" value="PLAT/LH2 domain"/>
    <property type="match status" value="5"/>
</dbReference>
<reference evidence="4" key="1">
    <citation type="submission" date="2021-02" db="EMBL/GenBank/DDBJ databases">
        <authorList>
            <person name="Nowell W R."/>
        </authorList>
    </citation>
    <scope>NUCLEOTIDE SEQUENCE</scope>
</reference>
<dbReference type="SMART" id="SM00308">
    <property type="entry name" value="LH2"/>
    <property type="match status" value="3"/>
</dbReference>
<dbReference type="Gene3D" id="2.40.180.10">
    <property type="entry name" value="Catalase core domain"/>
    <property type="match status" value="2"/>
</dbReference>
<evidence type="ECO:0000313" key="4">
    <source>
        <dbReference type="EMBL" id="CAF1073174.1"/>
    </source>
</evidence>
<sequence>MPCCSRKKTDGIEPQPIDRNKEKSAIDSNNSSNSGIDYSITIKTGNYDNSTTNGPAYIKIFGRDNKQTEDLLLTNSPNDKSFQSDSIKKFSVKGADIGKPHRIIIRHEDNENEWFIDYVEISVHNFLIRFVANRWLSATKHDQKLSVELFGSEQPAALYNVEVQTGSEQIEPLDSPVYIQIHGTTTRTPKIFLEPKDASFTKDSTVNFDISSNNVGEIQKIVIGHEGTGTVNDWYLKNVKVQTSAEQQKFTVNKWLSKTKGDQKLFVELNRNAISPPEIYSITIRTADVQRIDTIENIEMSIHGSNGHIDKILLKDHVKSNQQKIFQKGSLDEFEIEDKDIGDIESITIGFNDDEQIFAWLLESIDIKYKETVYRFQTQCWLSSRLGSNFSWITIKPDTNNDNINYKVIIETGDSKIDANVILCIYGDKDTTKNLALGTTKDGTSAKFNKDSRLEFDLKDIDVGKIQKINIGHDGKGDEQQWFLKSIEIEKNDEYYLFKAYRWLSEEQENFIDLLSEETLEEDQILYRIKIITSSEDDSGTDSNVFMKIYGENDQTKRFQLITTEQDSKLLFKKGKTDKFDIKLNDVGNIQKINIAQDGKGLHPVWHLKTVEIQKGTEFYKFNADEILDLSMLDVDLTPMPHVRLQSPKPIKSETPPKSIIKVQETMYEVLLRFDSRQETPIDDDNSLYMIIFGVNGQTKKMPLLLNKSGETEFKTNDVGKISKIILGQDETKHQVIWHVDNIIIKRGNEITTFNVERSIEQNTQIELTPSPIRKPSETPTIGVETKARPSSKKQNDIDYEIKTTTGEKSFDGKITFKIRGELGIITIPLTKTKTDAKPFQSKATDEFLCRTNDVGKLRRIIIEYNGTKNDNVWHLKKLQIIKGNEIYNFNTNIRLDYHENKVTLYPNDQRKEDFVQTELRRLRENLHSESLKLRRPLHKAHEPFVYNDLRPYFDTSTVEKAIHEPLETPTGYYTRLTALRIVEPWEAYGMDYGVNYELLKQRRYRTQSAKRSLPTQNGMMILPPLSLPFGGQITYVNPAKSDRSRSSVSSKRRSSSKHNDSIDRTQGSTHLPEFPCVAMQKPAAYQRTLTLNDVSKIRSFLRTHHTLKADYQKEKDYKRTHDDFYRMKLDNAASHTPINRDNMVRVYHSYLGTTPGSKKAVRDLCDQIPLNATKTTVETTV</sequence>
<feature type="compositionally biased region" description="Basic and acidic residues" evidence="2">
    <location>
        <begin position="7"/>
        <end position="25"/>
    </location>
</feature>
<dbReference type="PANTHER" id="PTHR45901">
    <property type="entry name" value="PROTEIN CBG12474"/>
    <property type="match status" value="1"/>
</dbReference>
<dbReference type="PROSITE" id="PS50095">
    <property type="entry name" value="PLAT"/>
    <property type="match status" value="7"/>
</dbReference>
<accession>A0A814M4Q7</accession>
<feature type="region of interest" description="Disordered" evidence="2">
    <location>
        <begin position="770"/>
        <end position="795"/>
    </location>
</feature>
<dbReference type="EMBL" id="CAJNOL010001048">
    <property type="protein sequence ID" value="CAF1275234.1"/>
    <property type="molecule type" value="Genomic_DNA"/>
</dbReference>
<dbReference type="SUPFAM" id="SSF49723">
    <property type="entry name" value="Lipase/lipooxygenase domain (PLAT/LH2 domain)"/>
    <property type="match status" value="7"/>
</dbReference>
<feature type="domain" description="PLAT" evidence="3">
    <location>
        <begin position="666"/>
        <end position="774"/>
    </location>
</feature>
<evidence type="ECO:0000313" key="5">
    <source>
        <dbReference type="EMBL" id="CAF1275234.1"/>
    </source>
</evidence>
<evidence type="ECO:0000256" key="1">
    <source>
        <dbReference type="PROSITE-ProRule" id="PRU00152"/>
    </source>
</evidence>
<dbReference type="Proteomes" id="UP000663854">
    <property type="component" value="Unassembled WGS sequence"/>
</dbReference>
<dbReference type="EMBL" id="CAJNOH010000553">
    <property type="protein sequence ID" value="CAF1073174.1"/>
    <property type="molecule type" value="Genomic_DNA"/>
</dbReference>
<feature type="domain" description="PLAT" evidence="3">
    <location>
        <begin position="36"/>
        <end position="150"/>
    </location>
</feature>
<feature type="domain" description="PLAT" evidence="3">
    <location>
        <begin position="798"/>
        <end position="910"/>
    </location>
</feature>
<dbReference type="InterPro" id="IPR052970">
    <property type="entry name" value="Inner_ear_hair_cell_LOXHD"/>
</dbReference>
<protein>
    <recommendedName>
        <fullName evidence="3">PLAT domain-containing protein</fullName>
    </recommendedName>
</protein>
<gene>
    <name evidence="5" type="ORF">JXQ802_LOCUS28200</name>
    <name evidence="4" type="ORF">PYM288_LOCUS18274</name>
</gene>
<dbReference type="Pfam" id="PF01477">
    <property type="entry name" value="PLAT"/>
    <property type="match status" value="6"/>
</dbReference>
<proteinExistence type="predicted"/>
<dbReference type="AlphaFoldDB" id="A0A814M4Q7"/>
<comment type="caution">
    <text evidence="4">The sequence shown here is derived from an EMBL/GenBank/DDBJ whole genome shotgun (WGS) entry which is preliminary data.</text>
</comment>
<keyword evidence="7" id="KW-1185">Reference proteome</keyword>
<feature type="domain" description="PLAT" evidence="3">
    <location>
        <begin position="525"/>
        <end position="642"/>
    </location>
</feature>
<feature type="domain" description="PLAT" evidence="3">
    <location>
        <begin position="404"/>
        <end position="518"/>
    </location>
</feature>
<evidence type="ECO:0000256" key="2">
    <source>
        <dbReference type="SAM" id="MobiDB-lite"/>
    </source>
</evidence>
<name>A0A814M4Q7_9BILA</name>
<evidence type="ECO:0000259" key="3">
    <source>
        <dbReference type="PROSITE" id="PS50095"/>
    </source>
</evidence>
<dbReference type="InterPro" id="IPR001024">
    <property type="entry name" value="PLAT/LH2_dom"/>
</dbReference>